<dbReference type="PROSITE" id="PS51643">
    <property type="entry name" value="HD_CAS3"/>
    <property type="match status" value="1"/>
</dbReference>
<dbReference type="RefSeq" id="WP_065231790.1">
    <property type="nucleotide sequence ID" value="NZ_JTJN01000004.1"/>
</dbReference>
<dbReference type="InterPro" id="IPR054712">
    <property type="entry name" value="Cas3-like_dom"/>
</dbReference>
<dbReference type="InterPro" id="IPR038257">
    <property type="entry name" value="CRISPR-assoc_Cas3_HD_sf"/>
</dbReference>
<evidence type="ECO:0000256" key="4">
    <source>
        <dbReference type="ARBA" id="ARBA00022741"/>
    </source>
</evidence>
<dbReference type="GO" id="GO:0005524">
    <property type="term" value="F:ATP binding"/>
    <property type="evidence" value="ECO:0007669"/>
    <property type="project" value="UniProtKB-KW"/>
</dbReference>
<dbReference type="GO" id="GO:0051607">
    <property type="term" value="P:defense response to virus"/>
    <property type="evidence" value="ECO:0007669"/>
    <property type="project" value="UniProtKB-KW"/>
</dbReference>
<evidence type="ECO:0000256" key="7">
    <source>
        <dbReference type="ARBA" id="ARBA00022840"/>
    </source>
</evidence>
<protein>
    <submittedName>
        <fullName evidence="10">Helicase</fullName>
    </submittedName>
</protein>
<keyword evidence="7" id="KW-0067">ATP-binding</keyword>
<dbReference type="PATRIC" id="fig|750.21.peg.374"/>
<proteinExistence type="inferred from homology"/>
<evidence type="ECO:0000313" key="11">
    <source>
        <dbReference type="Proteomes" id="UP000092643"/>
    </source>
</evidence>
<dbReference type="NCBIfam" id="TIGR02562">
    <property type="entry name" value="cas3_yersinia"/>
    <property type="match status" value="1"/>
</dbReference>
<evidence type="ECO:0000313" key="10">
    <source>
        <dbReference type="EMBL" id="OBX01465.1"/>
    </source>
</evidence>
<evidence type="ECO:0000256" key="5">
    <source>
        <dbReference type="ARBA" id="ARBA00022801"/>
    </source>
</evidence>
<comment type="similarity">
    <text evidence="2">In the central section; belongs to the CRISPR-associated helicase Cas3 family.</text>
</comment>
<evidence type="ECO:0000256" key="1">
    <source>
        <dbReference type="ARBA" id="ARBA00006847"/>
    </source>
</evidence>
<name>A0A1A7PJY5_9PAST</name>
<sequence>MNILLVSQCQKNALKETRRILDQFAERCGDRVWQTAITQAGLQTLKQLLRKTARKNTAIACYCTHGKNHTSLLWIIGDQTQFNQKGRTPTNRTTRNILRKEDEIAWINGYTIQIISTLAALLHDLGKSSIGFQEKLKPNSIFYADQYRHEWISVRLFEAMIQGCDTDEKWLNRLANWNEYQKNHPHWLQSLKKESRSPKVGGFRELPPLAQALIWLIASHHRVAFLAKVEKDRTELKKFWEKSVPDTLSRFYNLLSASKGWLFNENSKHPDPNQFWTFSHLASDSLLWQKAMQRWANKALQHLPLTEMLKSVDNISDPFILLLSRLSLITADHHYSSLTANPQLGDQNFPLWANTNAEGQRKQHLDEHLIGVCQSAVRFAHLLPKLRSSLPALKHKAFNKRNNIDRFQWQNRAFDVAKQLRPLTEQQGFFAVNMASTGCGKTIGNARIMYALSNPEVGARFTIALGLRVLTLQTGSALKEKLKLDDDQIAVLVGGEAVNRLFSLSQEKRGSESAEEWLDTMQIDGGFVTENAVENIAEFKALLSSEKARNLLQTPLVTCTIDYLMNASECLRGGNHIVPILRLLSGDLILDEPDDFDQNDLPALSRLVHLAGLFGSRVLLSSATLTPDLISGLYEAYQSGRNIWNHNNQLAQNSVCCAWFDEFSQQTFSCSDVPTFREQHQKFVEKRIEKLKQQPVRRSANVLSLPDVKGGENQTLDWALLAEYLIKQAEDFHKTFFTEDNDSHKKISIGLIRFSNIRPMIPTIMAMLQQQCAENTEIHICCYHSRQLLLLRNRLEQSLDKLLNRYDPQAIFNQPEIKIAVENSDIENHIFIVVGSPVTEVGRDHDYDWAIIDPSSMRSVIQLAGRVWRHRTEKMAETANIALLPSNWRGLANSAEKGEYHPIFYHPGFESNKDRLNSHLIVDLITTEQRQKIDAIARIGFVEHSESTIHQTLTELEHSVMAKMFHNEKTNYINGYWRTENAKLTSHCSLVAPFRHSKQPMEDFVCLPDKESDWHYAFAYSDKAYQDLFSCVKERHRFCYQPIKTTNPRIKPWLVSPLSTVLDELADALNNDKLEIVALHYATVSLPQKGQTETEWKFNEFLGFWCKKDEQ</sequence>
<evidence type="ECO:0000256" key="8">
    <source>
        <dbReference type="ARBA" id="ARBA00023118"/>
    </source>
</evidence>
<dbReference type="SUPFAM" id="SSF52540">
    <property type="entry name" value="P-loop containing nucleoside triphosphate hydrolases"/>
    <property type="match status" value="1"/>
</dbReference>
<dbReference type="Pfam" id="PF22590">
    <property type="entry name" value="Cas3-like_C_2"/>
    <property type="match status" value="1"/>
</dbReference>
<keyword evidence="4" id="KW-0547">Nucleotide-binding</keyword>
<comment type="caution">
    <text evidence="10">The sequence shown here is derived from an EMBL/GenBank/DDBJ whole genome shotgun (WGS) entry which is preliminary data.</text>
</comment>
<keyword evidence="6 10" id="KW-0347">Helicase</keyword>
<dbReference type="InterPro" id="IPR027417">
    <property type="entry name" value="P-loop_NTPase"/>
</dbReference>
<dbReference type="AlphaFoldDB" id="A0A1A7PJY5"/>
<keyword evidence="3" id="KW-0479">Metal-binding</keyword>
<dbReference type="GO" id="GO:0046872">
    <property type="term" value="F:metal ion binding"/>
    <property type="evidence" value="ECO:0007669"/>
    <property type="project" value="UniProtKB-KW"/>
</dbReference>
<dbReference type="GO" id="GO:0004386">
    <property type="term" value="F:helicase activity"/>
    <property type="evidence" value="ECO:0007669"/>
    <property type="project" value="UniProtKB-KW"/>
</dbReference>
<dbReference type="Proteomes" id="UP000092643">
    <property type="component" value="Unassembled WGS sequence"/>
</dbReference>
<dbReference type="OrthoDB" id="220028at2"/>
<comment type="similarity">
    <text evidence="1">In the N-terminal section; belongs to the CRISPR-associated nuclease Cas3-HD family.</text>
</comment>
<dbReference type="InterPro" id="IPR048823">
    <property type="entry name" value="Cas3_I-F_Cas2"/>
</dbReference>
<keyword evidence="5" id="KW-0378">Hydrolase</keyword>
<dbReference type="GO" id="GO:0016787">
    <property type="term" value="F:hydrolase activity"/>
    <property type="evidence" value="ECO:0007669"/>
    <property type="project" value="UniProtKB-KW"/>
</dbReference>
<organism evidence="10 11">
    <name type="scientific">Gallibacterium anatis</name>
    <dbReference type="NCBI Taxonomy" id="750"/>
    <lineage>
        <taxon>Bacteria</taxon>
        <taxon>Pseudomonadati</taxon>
        <taxon>Pseudomonadota</taxon>
        <taxon>Gammaproteobacteria</taxon>
        <taxon>Pasteurellales</taxon>
        <taxon>Pasteurellaceae</taxon>
        <taxon>Gallibacterium</taxon>
    </lineage>
</organism>
<keyword evidence="8" id="KW-0051">Antiviral defense</keyword>
<evidence type="ECO:0000256" key="6">
    <source>
        <dbReference type="ARBA" id="ARBA00022806"/>
    </source>
</evidence>
<gene>
    <name evidence="10" type="ORF">QV03_00220</name>
</gene>
<evidence type="ECO:0000256" key="2">
    <source>
        <dbReference type="ARBA" id="ARBA00009046"/>
    </source>
</evidence>
<evidence type="ECO:0000259" key="9">
    <source>
        <dbReference type="PROSITE" id="PS51643"/>
    </source>
</evidence>
<dbReference type="InterPro" id="IPR006483">
    <property type="entry name" value="CRISPR-assoc_Cas3_HD"/>
</dbReference>
<accession>A0A1A7PJY5</accession>
<dbReference type="Gene3D" id="1.10.3210.30">
    <property type="match status" value="1"/>
</dbReference>
<dbReference type="Pfam" id="PF21384">
    <property type="entry name" value="Cas3_I-F_Cas2"/>
    <property type="match status" value="1"/>
</dbReference>
<dbReference type="EMBL" id="JTJO01000002">
    <property type="protein sequence ID" value="OBX01465.1"/>
    <property type="molecule type" value="Genomic_DNA"/>
</dbReference>
<reference evidence="10 11" key="1">
    <citation type="submission" date="2014-11" db="EMBL/GenBank/DDBJ databases">
        <title>Pan-genome of Gallibacterium spp.</title>
        <authorList>
            <person name="Kudirkiene E."/>
            <person name="Bojesen A.M."/>
        </authorList>
    </citation>
    <scope>NUCLEOTIDE SEQUENCE [LARGE SCALE GENOMIC DNA]</scope>
    <source>
        <strain evidence="10 11">F 279</strain>
    </source>
</reference>
<dbReference type="InterPro" id="IPR013395">
    <property type="entry name" value="CRISPR-assoc_Cas3_yers"/>
</dbReference>
<evidence type="ECO:0000256" key="3">
    <source>
        <dbReference type="ARBA" id="ARBA00022723"/>
    </source>
</evidence>
<feature type="domain" description="HD Cas3-type" evidence="9">
    <location>
        <begin position="99"/>
        <end position="335"/>
    </location>
</feature>